<reference evidence="2" key="1">
    <citation type="submission" date="2019-01" db="EMBL/GenBank/DDBJ databases">
        <title>Sinorhodobacter populi sp. nov. isolated from the symptomatic bark tissue of Populus euramericana canker.</title>
        <authorList>
            <person name="Xu G."/>
        </authorList>
    </citation>
    <scope>NUCLEOTIDE SEQUENCE [LARGE SCALE GENOMIC DNA]</scope>
    <source>
        <strain evidence="2">CGMCC 1.12963</strain>
    </source>
</reference>
<evidence type="ECO:0000313" key="3">
    <source>
        <dbReference type="Proteomes" id="UP000288071"/>
    </source>
</evidence>
<dbReference type="AlphaFoldDB" id="A0A3S4MGR6"/>
<dbReference type="RefSeq" id="WP_128156536.1">
    <property type="nucleotide sequence ID" value="NZ_JBHSOM010000026.1"/>
</dbReference>
<accession>A0A3S4MGR6</accession>
<feature type="transmembrane region" description="Helical" evidence="1">
    <location>
        <begin position="108"/>
        <end position="129"/>
    </location>
</feature>
<proteinExistence type="predicted"/>
<keyword evidence="1" id="KW-0472">Membrane</keyword>
<reference evidence="2" key="2">
    <citation type="submission" date="2019-01" db="EMBL/GenBank/DDBJ databases">
        <authorList>
            <person name="Li Y."/>
        </authorList>
    </citation>
    <scope>NUCLEOTIDE SEQUENCE [LARGE SCALE GENOMIC DNA]</scope>
    <source>
        <strain evidence="2">CGMCC 1.12963</strain>
    </source>
</reference>
<evidence type="ECO:0000256" key="1">
    <source>
        <dbReference type="SAM" id="Phobius"/>
    </source>
</evidence>
<name>A0A3S4MGR6_9RHOB</name>
<comment type="caution">
    <text evidence="2">The sequence shown here is derived from an EMBL/GenBank/DDBJ whole genome shotgun (WGS) entry which is preliminary data.</text>
</comment>
<keyword evidence="1" id="KW-0812">Transmembrane</keyword>
<keyword evidence="1" id="KW-1133">Transmembrane helix</keyword>
<dbReference type="Proteomes" id="UP000288071">
    <property type="component" value="Unassembled WGS sequence"/>
</dbReference>
<keyword evidence="3" id="KW-1185">Reference proteome</keyword>
<evidence type="ECO:0000313" key="2">
    <source>
        <dbReference type="EMBL" id="RWR51649.1"/>
    </source>
</evidence>
<dbReference type="EMBL" id="SAVA01000006">
    <property type="protein sequence ID" value="RWR51649.1"/>
    <property type="molecule type" value="Genomic_DNA"/>
</dbReference>
<organism evidence="2 3">
    <name type="scientific">Paenirhodobacter huangdaonensis</name>
    <dbReference type="NCBI Taxonomy" id="2501515"/>
    <lineage>
        <taxon>Bacteria</taxon>
        <taxon>Pseudomonadati</taxon>
        <taxon>Pseudomonadota</taxon>
        <taxon>Alphaproteobacteria</taxon>
        <taxon>Rhodobacterales</taxon>
        <taxon>Rhodobacter group</taxon>
        <taxon>Paenirhodobacter</taxon>
    </lineage>
</organism>
<protein>
    <submittedName>
        <fullName evidence="2">Uncharacterized protein</fullName>
    </submittedName>
</protein>
<sequence length="338" mass="35139">MTALKQFLRLEAPGIWREGAEAQRRAVIVSFGDATLVIADDRSARALAHWSLAALVRLNPGKRPALYAPSEEPGEELEIEDTTLIDAIEKVQRAIEARRPHPGRLRGMLTAGAVGLVALGVLLWLPGALTAQAARVAPMAKRTEIGRAVLVDLERATGAAACHSKAGDAALAALAGRLPDTAQIAVLPRGLTGGRRLPGKIVALGRDTIAGPDTPEVAAGAVIEANLAAAGHDPLLDFLRWAGVRSAFSLLVTGELPRDAVSGYGAHLLDTAPPLPPEAALLAAFGAAGVSSTPWAYARDASGESVLSLIEADPFKGRPAPDPVLADEQWVALQGICD</sequence>
<gene>
    <name evidence="2" type="ORF">EOW66_11755</name>
</gene>